<keyword evidence="1" id="KW-0812">Transmembrane</keyword>
<sequence>MKKSGGYVIFSALTLLLIMGLIFGAQMYYYSVRASALKKTIDYKMAEILVNLAKTNNIENDEIIEFHDGTVKKDADKFRINLKSGEKITIMINEQEE</sequence>
<comment type="caution">
    <text evidence="2">The sequence shown here is derived from an EMBL/GenBank/DDBJ whole genome shotgun (WGS) entry which is preliminary data.</text>
</comment>
<keyword evidence="3" id="KW-1185">Reference proteome</keyword>
<dbReference type="OrthoDB" id="2297961at2"/>
<feature type="transmembrane region" description="Helical" evidence="1">
    <location>
        <begin position="6"/>
        <end position="30"/>
    </location>
</feature>
<keyword evidence="1" id="KW-1133">Transmembrane helix</keyword>
<protein>
    <submittedName>
        <fullName evidence="2">Uncharacterized protein</fullName>
    </submittedName>
</protein>
<reference evidence="2 3" key="1">
    <citation type="journal article" date="2015" name="Genome Announc.">
        <title>Expanding the biotechnology potential of lactobacilli through comparative genomics of 213 strains and associated genera.</title>
        <authorList>
            <person name="Sun Z."/>
            <person name="Harris H.M."/>
            <person name="McCann A."/>
            <person name="Guo C."/>
            <person name="Argimon S."/>
            <person name="Zhang W."/>
            <person name="Yang X."/>
            <person name="Jeffery I.B."/>
            <person name="Cooney J.C."/>
            <person name="Kagawa T.F."/>
            <person name="Liu W."/>
            <person name="Song Y."/>
            <person name="Salvetti E."/>
            <person name="Wrobel A."/>
            <person name="Rasinkangas P."/>
            <person name="Parkhill J."/>
            <person name="Rea M.C."/>
            <person name="O'Sullivan O."/>
            <person name="Ritari J."/>
            <person name="Douillard F.P."/>
            <person name="Paul Ross R."/>
            <person name="Yang R."/>
            <person name="Briner A.E."/>
            <person name="Felis G.E."/>
            <person name="de Vos W.M."/>
            <person name="Barrangou R."/>
            <person name="Klaenhammer T.R."/>
            <person name="Caufield P.W."/>
            <person name="Cui Y."/>
            <person name="Zhang H."/>
            <person name="O'Toole P.W."/>
        </authorList>
    </citation>
    <scope>NUCLEOTIDE SEQUENCE [LARGE SCALE GENOMIC DNA]</scope>
    <source>
        <strain evidence="2 3">DSM 19519</strain>
    </source>
</reference>
<organism evidence="2 3">
    <name type="scientific">Liquorilactobacillus hordei DSM 19519</name>
    <dbReference type="NCBI Taxonomy" id="1423759"/>
    <lineage>
        <taxon>Bacteria</taxon>
        <taxon>Bacillati</taxon>
        <taxon>Bacillota</taxon>
        <taxon>Bacilli</taxon>
        <taxon>Lactobacillales</taxon>
        <taxon>Lactobacillaceae</taxon>
        <taxon>Liquorilactobacillus</taxon>
    </lineage>
</organism>
<evidence type="ECO:0000256" key="1">
    <source>
        <dbReference type="SAM" id="Phobius"/>
    </source>
</evidence>
<name>A0A0R1MB83_9LACO</name>
<dbReference type="GeneID" id="98311504"/>
<dbReference type="STRING" id="1423759.FC92_GL001285"/>
<dbReference type="Proteomes" id="UP000051448">
    <property type="component" value="Unassembled WGS sequence"/>
</dbReference>
<evidence type="ECO:0000313" key="3">
    <source>
        <dbReference type="Proteomes" id="UP000051448"/>
    </source>
</evidence>
<dbReference type="RefSeq" id="WP_057870093.1">
    <property type="nucleotide sequence ID" value="NZ_AZDX01000037.1"/>
</dbReference>
<dbReference type="PATRIC" id="fig|1423759.3.peg.1353"/>
<gene>
    <name evidence="2" type="ORF">FC92_GL001285</name>
</gene>
<evidence type="ECO:0000313" key="2">
    <source>
        <dbReference type="EMBL" id="KRL05581.1"/>
    </source>
</evidence>
<keyword evidence="1" id="KW-0472">Membrane</keyword>
<accession>A0A0R1MB83</accession>
<dbReference type="EMBL" id="AZDX01000037">
    <property type="protein sequence ID" value="KRL05581.1"/>
    <property type="molecule type" value="Genomic_DNA"/>
</dbReference>
<proteinExistence type="predicted"/>
<dbReference type="AlphaFoldDB" id="A0A0R1MB83"/>